<gene>
    <name evidence="5" type="ORF">AKAME5_002721100</name>
</gene>
<comment type="caution">
    <text evidence="5">The sequence shown here is derived from an EMBL/GenBank/DDBJ whole genome shotgun (WGS) entry which is preliminary data.</text>
</comment>
<name>A0AAD3M5N7_LATJO</name>
<evidence type="ECO:0000256" key="2">
    <source>
        <dbReference type="ARBA" id="ARBA00023136"/>
    </source>
</evidence>
<dbReference type="Proteomes" id="UP001279410">
    <property type="component" value="Unassembled WGS sequence"/>
</dbReference>
<sequence length="132" mass="14406">MIDGCCTPPPFLPSCPTGPGRYREQDHCRRGERLRTVIREALSPTSLTEPELPTKAAWYRNTTKKVAECCKGFYGPDCKPCIGGFQHPCYDKGTCFDGIQGIGSCSCVSQASRVSPATSAQSHRSTETIVMK</sequence>
<proteinExistence type="predicted"/>
<keyword evidence="2" id="KW-0472">Membrane</keyword>
<dbReference type="GO" id="GO:0016020">
    <property type="term" value="C:membrane"/>
    <property type="evidence" value="ECO:0007669"/>
    <property type="project" value="UniProtKB-SubCell"/>
</dbReference>
<keyword evidence="4" id="KW-0325">Glycoprotein</keyword>
<reference evidence="5" key="1">
    <citation type="submission" date="2022-08" db="EMBL/GenBank/DDBJ databases">
        <title>Genome sequencing of akame (Lates japonicus).</title>
        <authorList>
            <person name="Hashiguchi Y."/>
            <person name="Takahashi H."/>
        </authorList>
    </citation>
    <scope>NUCLEOTIDE SEQUENCE</scope>
    <source>
        <strain evidence="5">Kochi</strain>
    </source>
</reference>
<comment type="subcellular location">
    <subcellularLocation>
        <location evidence="1">Membrane</location>
    </subcellularLocation>
</comment>
<evidence type="ECO:0000256" key="1">
    <source>
        <dbReference type="ARBA" id="ARBA00004370"/>
    </source>
</evidence>
<dbReference type="PANTHER" id="PTHR24038">
    <property type="entry name" value="STABILIN"/>
    <property type="match status" value="1"/>
</dbReference>
<evidence type="ECO:0000256" key="3">
    <source>
        <dbReference type="ARBA" id="ARBA00023157"/>
    </source>
</evidence>
<evidence type="ECO:0000313" key="5">
    <source>
        <dbReference type="EMBL" id="GLD47690.1"/>
    </source>
</evidence>
<protein>
    <submittedName>
        <fullName evidence="5">Stabilin-1 isoform X1</fullName>
    </submittedName>
</protein>
<dbReference type="AlphaFoldDB" id="A0AAD3M5N7"/>
<feature type="non-terminal residue" evidence="5">
    <location>
        <position position="132"/>
    </location>
</feature>
<dbReference type="PANTHER" id="PTHR24038:SF8">
    <property type="entry name" value="STABILIN-1"/>
    <property type="match status" value="1"/>
</dbReference>
<evidence type="ECO:0000256" key="4">
    <source>
        <dbReference type="ARBA" id="ARBA00023180"/>
    </source>
</evidence>
<keyword evidence="3" id="KW-1015">Disulfide bond</keyword>
<organism evidence="5 6">
    <name type="scientific">Lates japonicus</name>
    <name type="common">Japanese lates</name>
    <dbReference type="NCBI Taxonomy" id="270547"/>
    <lineage>
        <taxon>Eukaryota</taxon>
        <taxon>Metazoa</taxon>
        <taxon>Chordata</taxon>
        <taxon>Craniata</taxon>
        <taxon>Vertebrata</taxon>
        <taxon>Euteleostomi</taxon>
        <taxon>Actinopterygii</taxon>
        <taxon>Neopterygii</taxon>
        <taxon>Teleostei</taxon>
        <taxon>Neoteleostei</taxon>
        <taxon>Acanthomorphata</taxon>
        <taxon>Carangaria</taxon>
        <taxon>Carangaria incertae sedis</taxon>
        <taxon>Centropomidae</taxon>
        <taxon>Lates</taxon>
    </lineage>
</organism>
<accession>A0AAD3M5N7</accession>
<keyword evidence="6" id="KW-1185">Reference proteome</keyword>
<dbReference type="EMBL" id="BRZM01003360">
    <property type="protein sequence ID" value="GLD47690.1"/>
    <property type="molecule type" value="Genomic_DNA"/>
</dbReference>
<evidence type="ECO:0000313" key="6">
    <source>
        <dbReference type="Proteomes" id="UP001279410"/>
    </source>
</evidence>